<sequence length="332" mass="35102">MRGFIVILLVVAVLAFSGYATFGETGPIGWLNAAQASRDGSYSRAISAIVLLLAICLVVLGVLQVLTFFQNIWRARSGQAAPPAAPAPVRIAPAPAAAAAAPMAPVVPKPAPSGWRMGLTVWAACIALTWICVFAWYGWDWHLRRADVVSAYAPLQLSRGGDPVHPGSGSHLALQGGLLWDHALTRRSSKSGGAVQAIFVPVAAADWRQGDRVDFVAQFDSTQQLYDFQRSSGAADATLLVRVDGAVPAATRPVFERDGVLVADNAVLVTAVASQAGRPAEADPAFNWTYTNLIGGIVSGCLTLPLLAAVLGLKREAWMERRRAARAARKSS</sequence>
<reference evidence="3" key="1">
    <citation type="journal article" date="2019" name="Int. J. Syst. Evol. Microbiol.">
        <title>The Global Catalogue of Microorganisms (GCM) 10K type strain sequencing project: providing services to taxonomists for standard genome sequencing and annotation.</title>
        <authorList>
            <consortium name="The Broad Institute Genomics Platform"/>
            <consortium name="The Broad Institute Genome Sequencing Center for Infectious Disease"/>
            <person name="Wu L."/>
            <person name="Ma J."/>
        </authorList>
    </citation>
    <scope>NUCLEOTIDE SEQUENCE [LARGE SCALE GENOMIC DNA]</scope>
    <source>
        <strain evidence="3">JCM 15503</strain>
    </source>
</reference>
<name>A0ABP3VY88_9BURK</name>
<organism evidence="2 3">
    <name type="scientific">Ideonella azotifigens</name>
    <dbReference type="NCBI Taxonomy" id="513160"/>
    <lineage>
        <taxon>Bacteria</taxon>
        <taxon>Pseudomonadati</taxon>
        <taxon>Pseudomonadota</taxon>
        <taxon>Betaproteobacteria</taxon>
        <taxon>Burkholderiales</taxon>
        <taxon>Sphaerotilaceae</taxon>
        <taxon>Ideonella</taxon>
    </lineage>
</organism>
<proteinExistence type="predicted"/>
<feature type="transmembrane region" description="Helical" evidence="1">
    <location>
        <begin position="293"/>
        <end position="313"/>
    </location>
</feature>
<evidence type="ECO:0000313" key="3">
    <source>
        <dbReference type="Proteomes" id="UP001500279"/>
    </source>
</evidence>
<evidence type="ECO:0000256" key="1">
    <source>
        <dbReference type="SAM" id="Phobius"/>
    </source>
</evidence>
<dbReference type="Proteomes" id="UP001500279">
    <property type="component" value="Unassembled WGS sequence"/>
</dbReference>
<evidence type="ECO:0008006" key="4">
    <source>
        <dbReference type="Google" id="ProtNLM"/>
    </source>
</evidence>
<feature type="transmembrane region" description="Helical" evidence="1">
    <location>
        <begin position="119"/>
        <end position="139"/>
    </location>
</feature>
<comment type="caution">
    <text evidence="2">The sequence shown here is derived from an EMBL/GenBank/DDBJ whole genome shotgun (WGS) entry which is preliminary data.</text>
</comment>
<evidence type="ECO:0000313" key="2">
    <source>
        <dbReference type="EMBL" id="GAA0769567.1"/>
    </source>
</evidence>
<gene>
    <name evidence="2" type="ORF">GCM10009107_60570</name>
</gene>
<keyword evidence="1" id="KW-1133">Transmembrane helix</keyword>
<keyword evidence="1" id="KW-0812">Transmembrane</keyword>
<protein>
    <recommendedName>
        <fullName evidence="4">Cytochrome c biogenesis protein ResB</fullName>
    </recommendedName>
</protein>
<keyword evidence="3" id="KW-1185">Reference proteome</keyword>
<keyword evidence="1" id="KW-0472">Membrane</keyword>
<dbReference type="EMBL" id="BAAAEW010000047">
    <property type="protein sequence ID" value="GAA0769567.1"/>
    <property type="molecule type" value="Genomic_DNA"/>
</dbReference>
<dbReference type="RefSeq" id="WP_141287415.1">
    <property type="nucleotide sequence ID" value="NZ_BAAAEW010000047.1"/>
</dbReference>
<accession>A0ABP3VY88</accession>
<feature type="transmembrane region" description="Helical" evidence="1">
    <location>
        <begin position="47"/>
        <end position="69"/>
    </location>
</feature>